<dbReference type="EMBL" id="ML208445">
    <property type="protein sequence ID" value="TFK65191.1"/>
    <property type="molecule type" value="Genomic_DNA"/>
</dbReference>
<evidence type="ECO:0000313" key="2">
    <source>
        <dbReference type="Proteomes" id="UP000308600"/>
    </source>
</evidence>
<sequence>KVGDPIGAYSSRILDDSAPYPGDSTDSIIKPFGRFWVFRHNATEHVVLDTFRNASWYIETSLIEHPHFSVVRWYADRCSELEGLP</sequence>
<proteinExistence type="predicted"/>
<reference evidence="1 2" key="1">
    <citation type="journal article" date="2019" name="Nat. Ecol. Evol.">
        <title>Megaphylogeny resolves global patterns of mushroom evolution.</title>
        <authorList>
            <person name="Varga T."/>
            <person name="Krizsan K."/>
            <person name="Foldi C."/>
            <person name="Dima B."/>
            <person name="Sanchez-Garcia M."/>
            <person name="Sanchez-Ramirez S."/>
            <person name="Szollosi G.J."/>
            <person name="Szarkandi J.G."/>
            <person name="Papp V."/>
            <person name="Albert L."/>
            <person name="Andreopoulos W."/>
            <person name="Angelini C."/>
            <person name="Antonin V."/>
            <person name="Barry K.W."/>
            <person name="Bougher N.L."/>
            <person name="Buchanan P."/>
            <person name="Buyck B."/>
            <person name="Bense V."/>
            <person name="Catcheside P."/>
            <person name="Chovatia M."/>
            <person name="Cooper J."/>
            <person name="Damon W."/>
            <person name="Desjardin D."/>
            <person name="Finy P."/>
            <person name="Geml J."/>
            <person name="Haridas S."/>
            <person name="Hughes K."/>
            <person name="Justo A."/>
            <person name="Karasinski D."/>
            <person name="Kautmanova I."/>
            <person name="Kiss B."/>
            <person name="Kocsube S."/>
            <person name="Kotiranta H."/>
            <person name="LaButti K.M."/>
            <person name="Lechner B.E."/>
            <person name="Liimatainen K."/>
            <person name="Lipzen A."/>
            <person name="Lukacs Z."/>
            <person name="Mihaltcheva S."/>
            <person name="Morgado L.N."/>
            <person name="Niskanen T."/>
            <person name="Noordeloos M.E."/>
            <person name="Ohm R.A."/>
            <person name="Ortiz-Santana B."/>
            <person name="Ovrebo C."/>
            <person name="Racz N."/>
            <person name="Riley R."/>
            <person name="Savchenko A."/>
            <person name="Shiryaev A."/>
            <person name="Soop K."/>
            <person name="Spirin V."/>
            <person name="Szebenyi C."/>
            <person name="Tomsovsky M."/>
            <person name="Tulloss R.E."/>
            <person name="Uehling J."/>
            <person name="Grigoriev I.V."/>
            <person name="Vagvolgyi C."/>
            <person name="Papp T."/>
            <person name="Martin F.M."/>
            <person name="Miettinen O."/>
            <person name="Hibbett D.S."/>
            <person name="Nagy L.G."/>
        </authorList>
    </citation>
    <scope>NUCLEOTIDE SEQUENCE [LARGE SCALE GENOMIC DNA]</scope>
    <source>
        <strain evidence="1 2">NL-1719</strain>
    </source>
</reference>
<keyword evidence="2" id="KW-1185">Reference proteome</keyword>
<name>A0ACD3AI15_9AGAR</name>
<evidence type="ECO:0000313" key="1">
    <source>
        <dbReference type="EMBL" id="TFK65191.1"/>
    </source>
</evidence>
<organism evidence="1 2">
    <name type="scientific">Pluteus cervinus</name>
    <dbReference type="NCBI Taxonomy" id="181527"/>
    <lineage>
        <taxon>Eukaryota</taxon>
        <taxon>Fungi</taxon>
        <taxon>Dikarya</taxon>
        <taxon>Basidiomycota</taxon>
        <taxon>Agaricomycotina</taxon>
        <taxon>Agaricomycetes</taxon>
        <taxon>Agaricomycetidae</taxon>
        <taxon>Agaricales</taxon>
        <taxon>Pluteineae</taxon>
        <taxon>Pluteaceae</taxon>
        <taxon>Pluteus</taxon>
    </lineage>
</organism>
<dbReference type="Proteomes" id="UP000308600">
    <property type="component" value="Unassembled WGS sequence"/>
</dbReference>
<protein>
    <submittedName>
        <fullName evidence="1">Uncharacterized protein</fullName>
    </submittedName>
</protein>
<accession>A0ACD3AI15</accession>
<gene>
    <name evidence="1" type="ORF">BDN72DRAFT_737851</name>
</gene>
<feature type="non-terminal residue" evidence="1">
    <location>
        <position position="1"/>
    </location>
</feature>
<feature type="non-terminal residue" evidence="1">
    <location>
        <position position="85"/>
    </location>
</feature>